<feature type="non-terminal residue" evidence="1">
    <location>
        <position position="67"/>
    </location>
</feature>
<sequence>MRYSNNENVNNVLKNGFDYNLQVWVENFIIQPCGHKKDFTCKCNGKKFVGQDIRKIKKMLLANKEFD</sequence>
<gene>
    <name evidence="1" type="ORF">S01H4_49278</name>
</gene>
<dbReference type="AlphaFoldDB" id="X1DP44"/>
<accession>X1DP44</accession>
<comment type="caution">
    <text evidence="1">The sequence shown here is derived from an EMBL/GenBank/DDBJ whole genome shotgun (WGS) entry which is preliminary data.</text>
</comment>
<proteinExistence type="predicted"/>
<dbReference type="EMBL" id="BART01027863">
    <property type="protein sequence ID" value="GAG98206.1"/>
    <property type="molecule type" value="Genomic_DNA"/>
</dbReference>
<protein>
    <submittedName>
        <fullName evidence="1">Uncharacterized protein</fullName>
    </submittedName>
</protein>
<organism evidence="1">
    <name type="scientific">marine sediment metagenome</name>
    <dbReference type="NCBI Taxonomy" id="412755"/>
    <lineage>
        <taxon>unclassified sequences</taxon>
        <taxon>metagenomes</taxon>
        <taxon>ecological metagenomes</taxon>
    </lineage>
</organism>
<name>X1DP44_9ZZZZ</name>
<evidence type="ECO:0000313" key="1">
    <source>
        <dbReference type="EMBL" id="GAG98206.1"/>
    </source>
</evidence>
<reference evidence="1" key="1">
    <citation type="journal article" date="2014" name="Front. Microbiol.">
        <title>High frequency of phylogenetically diverse reductive dehalogenase-homologous genes in deep subseafloor sedimentary metagenomes.</title>
        <authorList>
            <person name="Kawai M."/>
            <person name="Futagami T."/>
            <person name="Toyoda A."/>
            <person name="Takaki Y."/>
            <person name="Nishi S."/>
            <person name="Hori S."/>
            <person name="Arai W."/>
            <person name="Tsubouchi T."/>
            <person name="Morono Y."/>
            <person name="Uchiyama I."/>
            <person name="Ito T."/>
            <person name="Fujiyama A."/>
            <person name="Inagaki F."/>
            <person name="Takami H."/>
        </authorList>
    </citation>
    <scope>NUCLEOTIDE SEQUENCE</scope>
    <source>
        <strain evidence="1">Expedition CK06-06</strain>
    </source>
</reference>